<dbReference type="GO" id="GO:0003723">
    <property type="term" value="F:RNA binding"/>
    <property type="evidence" value="ECO:0007669"/>
    <property type="project" value="InterPro"/>
</dbReference>
<dbReference type="InterPro" id="IPR013123">
    <property type="entry name" value="SpoU_subst-bd"/>
</dbReference>
<dbReference type="EMBL" id="SMAD01000003">
    <property type="protein sequence ID" value="TCS88140.1"/>
    <property type="molecule type" value="Genomic_DNA"/>
</dbReference>
<dbReference type="GO" id="GO:0006396">
    <property type="term" value="P:RNA processing"/>
    <property type="evidence" value="ECO:0007669"/>
    <property type="project" value="InterPro"/>
</dbReference>
<dbReference type="GO" id="GO:0032259">
    <property type="term" value="P:methylation"/>
    <property type="evidence" value="ECO:0007669"/>
    <property type="project" value="UniProtKB-KW"/>
</dbReference>
<proteinExistence type="predicted"/>
<dbReference type="GO" id="GO:0005829">
    <property type="term" value="C:cytosol"/>
    <property type="evidence" value="ECO:0007669"/>
    <property type="project" value="TreeGrafter"/>
</dbReference>
<dbReference type="AlphaFoldDB" id="A0A4R3KT82"/>
<dbReference type="GO" id="GO:0008173">
    <property type="term" value="F:RNA methyltransferase activity"/>
    <property type="evidence" value="ECO:0007669"/>
    <property type="project" value="InterPro"/>
</dbReference>
<dbReference type="CDD" id="cd18103">
    <property type="entry name" value="SpoU-like_RlmB"/>
    <property type="match status" value="1"/>
</dbReference>
<comment type="caution">
    <text evidence="4">The sequence shown here is derived from an EMBL/GenBank/DDBJ whole genome shotgun (WGS) entry which is preliminary data.</text>
</comment>
<dbReference type="InterPro" id="IPR004441">
    <property type="entry name" value="rRNA_MeTrfase_TrmH"/>
</dbReference>
<dbReference type="Pfam" id="PF08032">
    <property type="entry name" value="SpoU_sub_bind"/>
    <property type="match status" value="1"/>
</dbReference>
<dbReference type="Proteomes" id="UP000295807">
    <property type="component" value="Unassembled WGS sequence"/>
</dbReference>
<dbReference type="OrthoDB" id="9794400at2"/>
<feature type="domain" description="RNA 2-O ribose methyltransferase substrate binding" evidence="3">
    <location>
        <begin position="15"/>
        <end position="89"/>
    </location>
</feature>
<dbReference type="Gene3D" id="3.40.1280.10">
    <property type="match status" value="1"/>
</dbReference>
<dbReference type="InterPro" id="IPR001537">
    <property type="entry name" value="SpoU_MeTrfase"/>
</dbReference>
<name>A0A4R3KT82_9SPHI</name>
<keyword evidence="1 4" id="KW-0489">Methyltransferase</keyword>
<dbReference type="SMART" id="SM00967">
    <property type="entry name" value="SpoU_sub_bind"/>
    <property type="match status" value="1"/>
</dbReference>
<keyword evidence="5" id="KW-1185">Reference proteome</keyword>
<dbReference type="PANTHER" id="PTHR46429">
    <property type="entry name" value="23S RRNA (GUANOSINE-2'-O-)-METHYLTRANSFERASE RLMB"/>
    <property type="match status" value="1"/>
</dbReference>
<dbReference type="SUPFAM" id="SSF55315">
    <property type="entry name" value="L30e-like"/>
    <property type="match status" value="1"/>
</dbReference>
<evidence type="ECO:0000313" key="4">
    <source>
        <dbReference type="EMBL" id="TCS88140.1"/>
    </source>
</evidence>
<evidence type="ECO:0000256" key="1">
    <source>
        <dbReference type="ARBA" id="ARBA00022603"/>
    </source>
</evidence>
<dbReference type="InterPro" id="IPR029064">
    <property type="entry name" value="Ribosomal_eL30-like_sf"/>
</dbReference>
<dbReference type="PANTHER" id="PTHR46429:SF1">
    <property type="entry name" value="23S RRNA (GUANOSINE-2'-O-)-METHYLTRANSFERASE RLMB"/>
    <property type="match status" value="1"/>
</dbReference>
<dbReference type="SUPFAM" id="SSF75217">
    <property type="entry name" value="alpha/beta knot"/>
    <property type="match status" value="1"/>
</dbReference>
<dbReference type="Pfam" id="PF00588">
    <property type="entry name" value="SpoU_methylase"/>
    <property type="match status" value="1"/>
</dbReference>
<dbReference type="RefSeq" id="WP_132128378.1">
    <property type="nucleotide sequence ID" value="NZ_CP042432.1"/>
</dbReference>
<accession>A0A4R3KT82</accession>
<evidence type="ECO:0000256" key="2">
    <source>
        <dbReference type="ARBA" id="ARBA00022679"/>
    </source>
</evidence>
<reference evidence="4 5" key="1">
    <citation type="submission" date="2019-03" db="EMBL/GenBank/DDBJ databases">
        <title>Genomic Encyclopedia of Type Strains, Phase IV (KMG-IV): sequencing the most valuable type-strain genomes for metagenomic binning, comparative biology and taxonomic classification.</title>
        <authorList>
            <person name="Goeker M."/>
        </authorList>
    </citation>
    <scope>NUCLEOTIDE SEQUENCE [LARGE SCALE GENOMIC DNA]</scope>
    <source>
        <strain evidence="4 5">DSM 21100</strain>
    </source>
</reference>
<organism evidence="4 5">
    <name type="scientific">Anseongella ginsenosidimutans</name>
    <dbReference type="NCBI Taxonomy" id="496056"/>
    <lineage>
        <taxon>Bacteria</taxon>
        <taxon>Pseudomonadati</taxon>
        <taxon>Bacteroidota</taxon>
        <taxon>Sphingobacteriia</taxon>
        <taxon>Sphingobacteriales</taxon>
        <taxon>Sphingobacteriaceae</taxon>
        <taxon>Anseongella</taxon>
    </lineage>
</organism>
<protein>
    <submittedName>
        <fullName evidence="4">23S rRNA (Guanosine2251-2'-O)-methyltransferase</fullName>
    </submittedName>
</protein>
<dbReference type="InterPro" id="IPR029028">
    <property type="entry name" value="Alpha/beta_knot_MTases"/>
</dbReference>
<dbReference type="NCBIfam" id="TIGR00186">
    <property type="entry name" value="rRNA_methyl_3"/>
    <property type="match status" value="1"/>
</dbReference>
<gene>
    <name evidence="4" type="ORF">EDD80_1031</name>
</gene>
<evidence type="ECO:0000313" key="5">
    <source>
        <dbReference type="Proteomes" id="UP000295807"/>
    </source>
</evidence>
<sequence length="254" mass="27713">MKRNSGTEKKTSNLRIFGIRAVMEAIESGKEIDSLYVQKGTAGSLYRDLRKIASEYDLTIQTVPPEKLRYLGDKNHQGVVAFISPVEFHKLEQLIPAIYERGEVPLILILDRITDVRNFGAISRSAECLGVHGIVIPRKGAAQVNADAVKTSAGALLSIPVCRERNLKNSIVFLRESGLQVVACTEKSQNYPSAMDFTAPTAIILGSEEDGISGEYLKLADDAVKIPMKGTIASLNVAVAAGVILYETIRQRLI</sequence>
<evidence type="ECO:0000259" key="3">
    <source>
        <dbReference type="SMART" id="SM00967"/>
    </source>
</evidence>
<dbReference type="Gene3D" id="3.30.1330.30">
    <property type="match status" value="1"/>
</dbReference>
<dbReference type="InterPro" id="IPR029026">
    <property type="entry name" value="tRNA_m1G_MTases_N"/>
</dbReference>
<keyword evidence="2 4" id="KW-0808">Transferase</keyword>